<evidence type="ECO:0000313" key="2">
    <source>
        <dbReference type="EMBL" id="PVH67200.1"/>
    </source>
</evidence>
<proteinExistence type="predicted"/>
<gene>
    <name evidence="2" type="ORF">PAHAL_1G449100</name>
</gene>
<evidence type="ECO:0000256" key="1">
    <source>
        <dbReference type="SAM" id="Phobius"/>
    </source>
</evidence>
<keyword evidence="1" id="KW-0472">Membrane</keyword>
<protein>
    <submittedName>
        <fullName evidence="2">Uncharacterized protein</fullName>
    </submittedName>
</protein>
<reference evidence="2" key="1">
    <citation type="submission" date="2018-04" db="EMBL/GenBank/DDBJ databases">
        <title>WGS assembly of Panicum hallii.</title>
        <authorList>
            <person name="Lovell J."/>
            <person name="Jenkins J."/>
            <person name="Lowry D."/>
            <person name="Mamidi S."/>
            <person name="Sreedasyam A."/>
            <person name="Weng X."/>
            <person name="Barry K."/>
            <person name="Bonette J."/>
            <person name="Campitelli B."/>
            <person name="Daum C."/>
            <person name="Gordon S."/>
            <person name="Gould B."/>
            <person name="Lipzen A."/>
            <person name="Macqueen A."/>
            <person name="Palacio-Mejia J."/>
            <person name="Plott C."/>
            <person name="Shakirov E."/>
            <person name="Shu S."/>
            <person name="Yoshinaga Y."/>
            <person name="Zane M."/>
            <person name="Rokhsar D."/>
            <person name="Grimwood J."/>
            <person name="Schmutz J."/>
            <person name="Juenger T."/>
        </authorList>
    </citation>
    <scope>NUCLEOTIDE SEQUENCE [LARGE SCALE GENOMIC DNA]</scope>
    <source>
        <strain evidence="2">FIL2</strain>
    </source>
</reference>
<accession>A0A2T8KYE2</accession>
<organism evidence="2">
    <name type="scientific">Panicum hallii</name>
    <dbReference type="NCBI Taxonomy" id="206008"/>
    <lineage>
        <taxon>Eukaryota</taxon>
        <taxon>Viridiplantae</taxon>
        <taxon>Streptophyta</taxon>
        <taxon>Embryophyta</taxon>
        <taxon>Tracheophyta</taxon>
        <taxon>Spermatophyta</taxon>
        <taxon>Magnoliopsida</taxon>
        <taxon>Liliopsida</taxon>
        <taxon>Poales</taxon>
        <taxon>Poaceae</taxon>
        <taxon>PACMAD clade</taxon>
        <taxon>Panicoideae</taxon>
        <taxon>Panicodae</taxon>
        <taxon>Paniceae</taxon>
        <taxon>Panicinae</taxon>
        <taxon>Panicum</taxon>
        <taxon>Panicum sect. Panicum</taxon>
    </lineage>
</organism>
<feature type="transmembrane region" description="Helical" evidence="1">
    <location>
        <begin position="32"/>
        <end position="51"/>
    </location>
</feature>
<dbReference type="Gramene" id="PVH67200">
    <property type="protein sequence ID" value="PVH67200"/>
    <property type="gene ID" value="PAHAL_1G449100"/>
</dbReference>
<dbReference type="Proteomes" id="UP000243499">
    <property type="component" value="Chromosome 1"/>
</dbReference>
<sequence length="63" mass="6898">MHRSLLRHADLFTISSTATALAESIIYMPLLALLPGIVLFSSLFLMISWLLQLGSRSVDHGTA</sequence>
<dbReference type="AlphaFoldDB" id="A0A2T8KYE2"/>
<keyword evidence="1" id="KW-0812">Transmembrane</keyword>
<keyword evidence="1" id="KW-1133">Transmembrane helix</keyword>
<name>A0A2T8KYE2_9POAL</name>
<dbReference type="EMBL" id="CM008046">
    <property type="protein sequence ID" value="PVH67200.1"/>
    <property type="molecule type" value="Genomic_DNA"/>
</dbReference>